<feature type="coiled-coil region" evidence="1">
    <location>
        <begin position="425"/>
        <end position="459"/>
    </location>
</feature>
<reference evidence="2" key="3">
    <citation type="submission" date="2022-01" db="EMBL/GenBank/DDBJ databases">
        <title>Collection of gut derived symbiotic bacterial strains cultured from healthy donors.</title>
        <authorList>
            <person name="Lin H."/>
            <person name="Kohout C."/>
            <person name="Waligurski E."/>
            <person name="Pamer E.G."/>
        </authorList>
    </citation>
    <scope>NUCLEOTIDE SEQUENCE</scope>
    <source>
        <strain evidence="2">DFI.6.55</strain>
    </source>
</reference>
<dbReference type="PANTHER" id="PTHR32182">
    <property type="entry name" value="DNA REPLICATION AND REPAIR PROTEIN RECF"/>
    <property type="match status" value="1"/>
</dbReference>
<keyword evidence="1" id="KW-0175">Coiled coil</keyword>
<dbReference type="Gene3D" id="3.40.50.300">
    <property type="entry name" value="P-loop containing nucleotide triphosphate hydrolases"/>
    <property type="match status" value="2"/>
</dbReference>
<gene>
    <name evidence="3" type="ORF">G5B36_10220</name>
    <name evidence="2" type="ORF">L0N08_07225</name>
</gene>
<evidence type="ECO:0000313" key="2">
    <source>
        <dbReference type="EMBL" id="MCG4745197.1"/>
    </source>
</evidence>
<evidence type="ECO:0000256" key="1">
    <source>
        <dbReference type="SAM" id="Coils"/>
    </source>
</evidence>
<accession>A0AAW5BV89</accession>
<dbReference type="PANTHER" id="PTHR32182:SF0">
    <property type="entry name" value="DNA REPLICATION AND REPAIR PROTEIN RECF"/>
    <property type="match status" value="1"/>
</dbReference>
<dbReference type="GO" id="GO:0000731">
    <property type="term" value="P:DNA synthesis involved in DNA repair"/>
    <property type="evidence" value="ECO:0007669"/>
    <property type="project" value="TreeGrafter"/>
</dbReference>
<evidence type="ECO:0000313" key="4">
    <source>
        <dbReference type="Proteomes" id="UP000669239"/>
    </source>
</evidence>
<evidence type="ECO:0000313" key="3">
    <source>
        <dbReference type="EMBL" id="NSJ49073.1"/>
    </source>
</evidence>
<dbReference type="SUPFAM" id="SSF52540">
    <property type="entry name" value="P-loop containing nucleoside triphosphate hydrolases"/>
    <property type="match status" value="2"/>
</dbReference>
<comment type="caution">
    <text evidence="2">The sequence shown here is derived from an EMBL/GenBank/DDBJ whole genome shotgun (WGS) entry which is preliminary data.</text>
</comment>
<dbReference type="GO" id="GO:0006302">
    <property type="term" value="P:double-strand break repair"/>
    <property type="evidence" value="ECO:0007669"/>
    <property type="project" value="TreeGrafter"/>
</dbReference>
<reference evidence="3 4" key="1">
    <citation type="journal article" date="2020" name="Cell Host Microbe">
        <title>Functional and Genomic Variation between Human-Derived Isolates of Lachnospiraceae Reveals Inter- and Intra-Species Diversity.</title>
        <authorList>
            <person name="Sorbara M.T."/>
            <person name="Littmann E.R."/>
            <person name="Fontana E."/>
            <person name="Moody T.U."/>
            <person name="Kohout C.E."/>
            <person name="Gjonbalaj M."/>
            <person name="Eaton V."/>
            <person name="Seok R."/>
            <person name="Leiner I.M."/>
            <person name="Pamer E.G."/>
        </authorList>
    </citation>
    <scope>NUCLEOTIDE SEQUENCE [LARGE SCALE GENOMIC DNA]</scope>
    <source>
        <strain evidence="3 4">MSK.1.17</strain>
    </source>
</reference>
<feature type="coiled-coil region" evidence="1">
    <location>
        <begin position="628"/>
        <end position="655"/>
    </location>
</feature>
<dbReference type="Proteomes" id="UP000669239">
    <property type="component" value="Unassembled WGS sequence"/>
</dbReference>
<evidence type="ECO:0000313" key="5">
    <source>
        <dbReference type="Proteomes" id="UP001299608"/>
    </source>
</evidence>
<sequence>MEPDRTEPTGNRTGNKGRFLALSRICLNNWHYISKRILSFNEDINFFTGHSGSGKSTVIDAMQVLLYANTDGRGFFNKAAADDSDRSLIEYLRGMVNIGENNEFSYLRNQNFSSTIVLELKRSDTGACQCVGIVFDVETSANDISRRFFWHKGPMWDNAYRTGRRTMSISEVETYLQEHFNKEEYFATSHNERFRRVLYDTYLGGLDPEKFPLLFKRAIPFRMNIKLEDFVKEYICMEQDIHIEDMQESVMQYGRMRRKIEDTCAEIEELAGIQKAYDIYQETEQQLEKYAYFVKKLEILDLQSQVKTLADKLAMAKEDLKRQEDARTAVETQIADLTGQGDNLLRRIASTGYEDLKKQAEALNQLLERLGKSEARWQQTTLALKAWEDEDITPNQTLWDIEEFENRTIDNKTLCRLKESIADLCADTEKQRQEAAAQIRDLKNREKQIKDELEKLRSGNKAYPKYLEHARSYLQRRLLEETGKGVDVHVLADLLDIKKDQWRNAVEGYLGSQKLSLVVPPKYARAALEIYGELDKIEYYNVAVLDTEKLSQSQPAVLKDALSGEVSVREPYIQPYIDLLLGKVIKCATTQELRQCRIGITDSCLLYHGFRLQHINPENYSKFAYIGKDSVRKRIRLLEQELKSMDEQKRPLEEIVLGCQRILNLERLGSEPEEYLEWLKDIGAWNEKQREKKLLLAKIEKLKTQDVDQLEQERKAVVSLCDGKKRERDELLNRIQDKENEISRCQNAAISLSGTLTDQERDLVKNSRLDMELAGYLSAKDQPRYDREKESYVTRCSRVSESRDTAFQDLMTVRTNYLRRYPNRNFPVNHKDNEAYAHLLSSLSCDHLEEYRQKAADQARAAVEHFKNDFMYKIRSAIREAMLRGDELNRIISRLDFGKDKYQFVIGRSKGADGRYYDMFMDESLEVNPSDLTDSFDNQLDLFTTQHENQYGVLINDLINIFIPPENATPQELEEAKRNMDKYADYRTYLSFDMQQLIQNEDEVIKIRLSRMIKKNSGGEGQNPLYVALLASFAQAYRINLSPKLERNPTIRLVVLDEAFSKMDAEKVASCIELIRGLGFQAIISATNDKIQNYVENVDKTFVFANPNKKSISIQEFERDRFQELVKDLEEE</sequence>
<dbReference type="AlphaFoldDB" id="A0AAW5BV89"/>
<dbReference type="InterPro" id="IPR027417">
    <property type="entry name" value="P-loop_NTPase"/>
</dbReference>
<organism evidence="2 5">
    <name type="scientific">Enterocloster aldenensis</name>
    <dbReference type="NCBI Taxonomy" id="358742"/>
    <lineage>
        <taxon>Bacteria</taxon>
        <taxon>Bacillati</taxon>
        <taxon>Bacillota</taxon>
        <taxon>Clostridia</taxon>
        <taxon>Lachnospirales</taxon>
        <taxon>Lachnospiraceae</taxon>
        <taxon>Enterocloster</taxon>
    </lineage>
</organism>
<dbReference type="Pfam" id="PF13555">
    <property type="entry name" value="AAA_29"/>
    <property type="match status" value="1"/>
</dbReference>
<dbReference type="EMBL" id="JAKNGE010000007">
    <property type="protein sequence ID" value="MCG4745197.1"/>
    <property type="molecule type" value="Genomic_DNA"/>
</dbReference>
<dbReference type="EMBL" id="JAAITT010000012">
    <property type="protein sequence ID" value="NSJ49073.1"/>
    <property type="molecule type" value="Genomic_DNA"/>
</dbReference>
<feature type="coiled-coil region" evidence="1">
    <location>
        <begin position="685"/>
        <end position="748"/>
    </location>
</feature>
<reference evidence="3" key="2">
    <citation type="submission" date="2020-02" db="EMBL/GenBank/DDBJ databases">
        <authorList>
            <person name="Littmann E."/>
            <person name="Sorbara M."/>
        </authorList>
    </citation>
    <scope>NUCLEOTIDE SEQUENCE</scope>
    <source>
        <strain evidence="3">MSK.1.17</strain>
    </source>
</reference>
<feature type="coiled-coil region" evidence="1">
    <location>
        <begin position="299"/>
        <end position="376"/>
    </location>
</feature>
<proteinExistence type="predicted"/>
<dbReference type="Pfam" id="PF13558">
    <property type="entry name" value="SbcC_Walker_B"/>
    <property type="match status" value="1"/>
</dbReference>
<dbReference type="RefSeq" id="WP_165641502.1">
    <property type="nucleotide sequence ID" value="NZ_JAAITT010000012.1"/>
</dbReference>
<dbReference type="Proteomes" id="UP001299608">
    <property type="component" value="Unassembled WGS sequence"/>
</dbReference>
<keyword evidence="4" id="KW-1185">Reference proteome</keyword>
<name>A0AAW5BV89_9FIRM</name>
<protein>
    <submittedName>
        <fullName evidence="2">Chromosome segregation protein SMC</fullName>
    </submittedName>
</protein>